<gene>
    <name evidence="3" type="ORF">LRS13_09300</name>
</gene>
<name>A0ABY5PM44_9ACTN</name>
<feature type="domain" description="Circularly permuted ATP-grasp type 2" evidence="2">
    <location>
        <begin position="80"/>
        <end position="458"/>
    </location>
</feature>
<dbReference type="PANTHER" id="PTHR34595:SF2">
    <property type="entry name" value="BLR2978 PROTEIN"/>
    <property type="match status" value="1"/>
</dbReference>
<proteinExistence type="predicted"/>
<sequence length="847" mass="92004">MITTPPSAYAPPGGRYDEMLDAATRAPREHWGDLADAFEGLGTDELLRRRDEAARLLDQDGVVYNAYGAPSHSWSLDPLPTVIASREWQAIESAVIERAELLNLILDDLYGERDLLRRGLIPPEIVFGHAGFLRACDGVRTGGPDTQQLFSYAADLGRDADGGWCVLADRTQAPSGFGYALENRTVTSRVLPSLYRGANVHRLAPFFRALRAGLQAAAPPGVEDPRIVVLTPGPWNETAFEHAVLSSTLGYPLVEGSDLVVRPDGVFMGSLGALEPVHVILRRVDGWYCDPLELKPDSQLGVAGLVEATRRGAVSVVNPLGSSVLENPALLSFLPRLGEHLLGRTPRMASVPTWWCGEDQARAEVLHRLDELVLRPVSRGAGPASVLGWELSAAERDELRAKITRHPAMWVGQEPLALATTPTLGTHGLEARRSVLRTYAVARRDSYTVMSGGLTRVAPPGDDGRGRISNQAGAISKDTWVLTSEPERQTGFWLETGPAVEGLDPMASLPARAAENLWWLGRYAERAESTVRLLRTVHDRRNEFQGGDPASEAALRVLLGALTDVTATTPGFSDPARLADPGPELHALLVDEHRPGTVAHAVRALLQCAYAVRDQLSGDTWLVVGALDRQILELRRRTGAGAPETQATLQRLMQGLLALGGLGEESMVRDLGWRFLDAGRRLERAIQLLALLRATITTTRDVAADSLVLESTLTAAESIITYRRRYRSRAQLETALELLLLDEHNPRSLAYQLGRLMEDLAALPPTAGQRLRADQRLVLETSTALALTDPATMVGDSEGAASRPALDALLGDLHAQLLAAADELDREHFTRRLPQHTLGWTGTDGEA</sequence>
<dbReference type="InterPro" id="IPR051680">
    <property type="entry name" value="ATP-dep_Glu-Cys_Ligase-2"/>
</dbReference>
<feature type="domain" description="DUF403" evidence="1">
    <location>
        <begin position="509"/>
        <end position="829"/>
    </location>
</feature>
<keyword evidence="4" id="KW-1185">Reference proteome</keyword>
<dbReference type="RefSeq" id="WP_353866141.1">
    <property type="nucleotide sequence ID" value="NZ_CP088295.1"/>
</dbReference>
<dbReference type="PANTHER" id="PTHR34595">
    <property type="entry name" value="BLR5612 PROTEIN"/>
    <property type="match status" value="1"/>
</dbReference>
<evidence type="ECO:0000313" key="3">
    <source>
        <dbReference type="EMBL" id="UUY05696.1"/>
    </source>
</evidence>
<protein>
    <submittedName>
        <fullName evidence="3">Circularly permuted type 2 ATP-grasp protein</fullName>
    </submittedName>
</protein>
<dbReference type="Pfam" id="PF14403">
    <property type="entry name" value="CP_ATPgrasp_2"/>
    <property type="match status" value="1"/>
</dbReference>
<evidence type="ECO:0000259" key="1">
    <source>
        <dbReference type="Pfam" id="PF04168"/>
    </source>
</evidence>
<evidence type="ECO:0000313" key="4">
    <source>
        <dbReference type="Proteomes" id="UP001058860"/>
    </source>
</evidence>
<dbReference type="Proteomes" id="UP001058860">
    <property type="component" value="Chromosome"/>
</dbReference>
<reference evidence="4" key="1">
    <citation type="submission" date="2021-11" db="EMBL/GenBank/DDBJ databases">
        <title>Cultivation dependent microbiological survey of springs from the worlds oldest radium mine currently devoted to the extraction of radon-saturated water.</title>
        <authorList>
            <person name="Kapinusova G."/>
            <person name="Smrhova T."/>
            <person name="Strejcek M."/>
            <person name="Suman J."/>
            <person name="Jani K."/>
            <person name="Pajer P."/>
            <person name="Uhlik O."/>
        </authorList>
    </citation>
    <scope>NUCLEOTIDE SEQUENCE [LARGE SCALE GENOMIC DNA]</scope>
    <source>
        <strain evidence="4">J379</strain>
    </source>
</reference>
<evidence type="ECO:0000259" key="2">
    <source>
        <dbReference type="Pfam" id="PF14403"/>
    </source>
</evidence>
<dbReference type="InterPro" id="IPR007296">
    <property type="entry name" value="DUF403"/>
</dbReference>
<dbReference type="SUPFAM" id="SSF56059">
    <property type="entry name" value="Glutathione synthetase ATP-binding domain-like"/>
    <property type="match status" value="1"/>
</dbReference>
<dbReference type="EMBL" id="CP088295">
    <property type="protein sequence ID" value="UUY05696.1"/>
    <property type="molecule type" value="Genomic_DNA"/>
</dbReference>
<dbReference type="Gene3D" id="3.30.1490.270">
    <property type="match status" value="1"/>
</dbReference>
<dbReference type="Gene3D" id="3.40.50.11290">
    <property type="match status" value="1"/>
</dbReference>
<organism evidence="3 4">
    <name type="scientific">Svornostia abyssi</name>
    <dbReference type="NCBI Taxonomy" id="2898438"/>
    <lineage>
        <taxon>Bacteria</taxon>
        <taxon>Bacillati</taxon>
        <taxon>Actinomycetota</taxon>
        <taxon>Thermoleophilia</taxon>
        <taxon>Solirubrobacterales</taxon>
        <taxon>Baekduiaceae</taxon>
        <taxon>Svornostia</taxon>
    </lineage>
</organism>
<dbReference type="Pfam" id="PF04168">
    <property type="entry name" value="Alpha-E"/>
    <property type="match status" value="1"/>
</dbReference>
<accession>A0ABY5PM44</accession>
<dbReference type="InterPro" id="IPR025841">
    <property type="entry name" value="CP_ATPgrasp_2"/>
</dbReference>